<accession>A0A9N9WNG7</accession>
<dbReference type="AlphaFoldDB" id="A0A9N9WNG7"/>
<dbReference type="GO" id="GO:0010038">
    <property type="term" value="P:response to metal ion"/>
    <property type="evidence" value="ECO:0007669"/>
    <property type="project" value="InterPro"/>
</dbReference>
<evidence type="ECO:0000256" key="1">
    <source>
        <dbReference type="ARBA" id="ARBA00010169"/>
    </source>
</evidence>
<gene>
    <name evidence="2" type="ORF">CHIRRI_LOCUS5491</name>
</gene>
<dbReference type="Gene3D" id="3.30.70.120">
    <property type="match status" value="1"/>
</dbReference>
<dbReference type="PANTHER" id="PTHR23419:SF8">
    <property type="entry name" value="FI09726P"/>
    <property type="match status" value="1"/>
</dbReference>
<dbReference type="InterPro" id="IPR004323">
    <property type="entry name" value="Ion_tolerance_CutA"/>
</dbReference>
<comment type="similarity">
    <text evidence="1">Belongs to the CutA family.</text>
</comment>
<dbReference type="GO" id="GO:0005507">
    <property type="term" value="F:copper ion binding"/>
    <property type="evidence" value="ECO:0007669"/>
    <property type="project" value="TreeGrafter"/>
</dbReference>
<dbReference type="Proteomes" id="UP001153620">
    <property type="component" value="Chromosome 2"/>
</dbReference>
<evidence type="ECO:0000313" key="2">
    <source>
        <dbReference type="EMBL" id="CAG9802585.1"/>
    </source>
</evidence>
<protein>
    <recommendedName>
        <fullName evidence="4">Protein CutA homolog</fullName>
    </recommendedName>
</protein>
<dbReference type="OrthoDB" id="2017693at2759"/>
<evidence type="ECO:0000313" key="3">
    <source>
        <dbReference type="Proteomes" id="UP001153620"/>
    </source>
</evidence>
<reference evidence="2" key="1">
    <citation type="submission" date="2022-01" db="EMBL/GenBank/DDBJ databases">
        <authorList>
            <person name="King R."/>
        </authorList>
    </citation>
    <scope>NUCLEOTIDE SEQUENCE</scope>
</reference>
<reference evidence="2" key="2">
    <citation type="submission" date="2022-10" db="EMBL/GenBank/DDBJ databases">
        <authorList>
            <consortium name="ENA_rothamsted_submissions"/>
            <consortium name="culmorum"/>
            <person name="King R."/>
        </authorList>
    </citation>
    <scope>NUCLEOTIDE SEQUENCE</scope>
</reference>
<dbReference type="EMBL" id="OU895878">
    <property type="protein sequence ID" value="CAG9802585.1"/>
    <property type="molecule type" value="Genomic_DNA"/>
</dbReference>
<dbReference type="PANTHER" id="PTHR23419">
    <property type="entry name" value="DIVALENT CATION TOLERANCE CUTA-RELATED"/>
    <property type="match status" value="1"/>
</dbReference>
<dbReference type="SUPFAM" id="SSF54913">
    <property type="entry name" value="GlnB-like"/>
    <property type="match status" value="1"/>
</dbReference>
<dbReference type="InterPro" id="IPR015867">
    <property type="entry name" value="N-reg_PII/ATP_PRibTrfase_C"/>
</dbReference>
<keyword evidence="3" id="KW-1185">Reference proteome</keyword>
<proteinExistence type="inferred from homology"/>
<dbReference type="Pfam" id="PF03091">
    <property type="entry name" value="CutA1"/>
    <property type="match status" value="1"/>
</dbReference>
<organism evidence="2 3">
    <name type="scientific">Chironomus riparius</name>
    <dbReference type="NCBI Taxonomy" id="315576"/>
    <lineage>
        <taxon>Eukaryota</taxon>
        <taxon>Metazoa</taxon>
        <taxon>Ecdysozoa</taxon>
        <taxon>Arthropoda</taxon>
        <taxon>Hexapoda</taxon>
        <taxon>Insecta</taxon>
        <taxon>Pterygota</taxon>
        <taxon>Neoptera</taxon>
        <taxon>Endopterygota</taxon>
        <taxon>Diptera</taxon>
        <taxon>Nematocera</taxon>
        <taxon>Chironomoidea</taxon>
        <taxon>Chironomidae</taxon>
        <taxon>Chironominae</taxon>
        <taxon>Chironomus</taxon>
    </lineage>
</organism>
<name>A0A9N9WNG7_9DIPT</name>
<evidence type="ECO:0008006" key="4">
    <source>
        <dbReference type="Google" id="ProtNLM"/>
    </source>
</evidence>
<dbReference type="InterPro" id="IPR011322">
    <property type="entry name" value="N-reg_PII-like_a/b"/>
</dbReference>
<sequence length="137" mass="15621">MRLSVFLLLANLRYYCRNMSDTFVYQKNSASACFITVPNIELAKKLAHGIVSNNLAACVNIIPGLTSVYSWENKIQEDNELLLMVKTKTNKVDELSKFIRENHEYSVAEVISTPIENGNAPYLKWIHDTVPEPKENE</sequence>